<keyword evidence="1" id="KW-0732">Signal</keyword>
<feature type="chain" id="PRO_5017021561" evidence="1">
    <location>
        <begin position="23"/>
        <end position="116"/>
    </location>
</feature>
<reference evidence="3" key="1">
    <citation type="submission" date="2018-07" db="EMBL/GenBank/DDBJ databases">
        <title>Genome sequence of Erythrobacter strain YH-07, an antagonistic bacterium isolated from Yellow Sea.</title>
        <authorList>
            <person name="Tang T."/>
            <person name="Liu Q."/>
            <person name="Sun X."/>
        </authorList>
    </citation>
    <scope>NUCLEOTIDE SEQUENCE [LARGE SCALE GENOMIC DNA]</scope>
    <source>
        <strain evidence="3">YH-07</strain>
    </source>
</reference>
<dbReference type="OrthoDB" id="7204892at2"/>
<accession>A0A345YCE3</accession>
<dbReference type="Proteomes" id="UP000254508">
    <property type="component" value="Chromosome"/>
</dbReference>
<feature type="signal peptide" evidence="1">
    <location>
        <begin position="1"/>
        <end position="22"/>
    </location>
</feature>
<gene>
    <name evidence="2" type="ORF">DVR09_03960</name>
</gene>
<sequence length="116" mass="12187">MLRTFALVLIACGLFVQSIAHASAIPQDSTAVGGDCTEMRMAAEPSPAHDSDGPPCENMRIECLVTHGCISPLALVDDAMAPRDRLTVLSLFADITGFPLASTARVPETPPPQARA</sequence>
<dbReference type="KEGG" id="err:DVR09_03960"/>
<organism evidence="2 3">
    <name type="scientific">Erythrobacter aureus</name>
    <dbReference type="NCBI Taxonomy" id="2182384"/>
    <lineage>
        <taxon>Bacteria</taxon>
        <taxon>Pseudomonadati</taxon>
        <taxon>Pseudomonadota</taxon>
        <taxon>Alphaproteobacteria</taxon>
        <taxon>Sphingomonadales</taxon>
        <taxon>Erythrobacteraceae</taxon>
        <taxon>Erythrobacter/Porphyrobacter group</taxon>
        <taxon>Erythrobacter</taxon>
    </lineage>
</organism>
<dbReference type="AlphaFoldDB" id="A0A345YCE3"/>
<evidence type="ECO:0000313" key="3">
    <source>
        <dbReference type="Proteomes" id="UP000254508"/>
    </source>
</evidence>
<protein>
    <submittedName>
        <fullName evidence="2">Uncharacterized protein</fullName>
    </submittedName>
</protein>
<dbReference type="EMBL" id="CP031357">
    <property type="protein sequence ID" value="AXK41595.1"/>
    <property type="molecule type" value="Genomic_DNA"/>
</dbReference>
<name>A0A345YCE3_9SPHN</name>
<evidence type="ECO:0000256" key="1">
    <source>
        <dbReference type="SAM" id="SignalP"/>
    </source>
</evidence>
<evidence type="ECO:0000313" key="2">
    <source>
        <dbReference type="EMBL" id="AXK41595.1"/>
    </source>
</evidence>
<proteinExistence type="predicted"/>
<keyword evidence="3" id="KW-1185">Reference proteome</keyword>